<protein>
    <submittedName>
        <fullName evidence="1">Uncharacterized protein</fullName>
    </submittedName>
</protein>
<accession>A0ABN8KI76</accession>
<comment type="caution">
    <text evidence="1">The sequence shown here is derived from an EMBL/GenBank/DDBJ whole genome shotgun (WGS) entry which is preliminary data.</text>
</comment>
<gene>
    <name evidence="1" type="ORF">MES5069_70120</name>
</gene>
<organism evidence="1 2">
    <name type="scientific">Mesorhizobium escarrei</name>
    <dbReference type="NCBI Taxonomy" id="666018"/>
    <lineage>
        <taxon>Bacteria</taxon>
        <taxon>Pseudomonadati</taxon>
        <taxon>Pseudomonadota</taxon>
        <taxon>Alphaproteobacteria</taxon>
        <taxon>Hyphomicrobiales</taxon>
        <taxon>Phyllobacteriaceae</taxon>
        <taxon>Mesorhizobium</taxon>
    </lineage>
</organism>
<evidence type="ECO:0000313" key="1">
    <source>
        <dbReference type="EMBL" id="CAH2408502.1"/>
    </source>
</evidence>
<reference evidence="1 2" key="1">
    <citation type="submission" date="2022-03" db="EMBL/GenBank/DDBJ databases">
        <authorList>
            <person name="Brunel B."/>
        </authorList>
    </citation>
    <scope>NUCLEOTIDE SEQUENCE [LARGE SCALE GENOMIC DNA]</scope>
    <source>
        <strain evidence="1">STM5069sample</strain>
    </source>
</reference>
<name>A0ABN8KI76_9HYPH</name>
<evidence type="ECO:0000313" key="2">
    <source>
        <dbReference type="Proteomes" id="UP001153050"/>
    </source>
</evidence>
<dbReference type="EMBL" id="CAKXZT010000168">
    <property type="protein sequence ID" value="CAH2408502.1"/>
    <property type="molecule type" value="Genomic_DNA"/>
</dbReference>
<sequence length="87" mass="9761">MALAPCGARTWRPFILDACCHAPHATYPDGEPETALEGFPSHRPYSVLLPVGFTVPLLLPVARWALTPPFHPYPRRIVAVCFLWHFP</sequence>
<proteinExistence type="predicted"/>
<dbReference type="Proteomes" id="UP001153050">
    <property type="component" value="Unassembled WGS sequence"/>
</dbReference>
<keyword evidence="2" id="KW-1185">Reference proteome</keyword>